<dbReference type="GO" id="GO:0030170">
    <property type="term" value="F:pyridoxal phosphate binding"/>
    <property type="evidence" value="ECO:0007669"/>
    <property type="project" value="InterPro"/>
</dbReference>
<protein>
    <recommendedName>
        <fullName evidence="6">alanine transaminase</fullName>
        <ecNumber evidence="6">2.6.1.2</ecNumber>
    </recommendedName>
</protein>
<dbReference type="SUPFAM" id="SSF53383">
    <property type="entry name" value="PLP-dependent transferases"/>
    <property type="match status" value="1"/>
</dbReference>
<dbReference type="STRING" id="177439.DP1447"/>
<dbReference type="InterPro" id="IPR051926">
    <property type="entry name" value="Ala_Aminotransferase"/>
</dbReference>
<evidence type="ECO:0000259" key="7">
    <source>
        <dbReference type="Pfam" id="PF00155"/>
    </source>
</evidence>
<evidence type="ECO:0000256" key="4">
    <source>
        <dbReference type="ARBA" id="ARBA00022679"/>
    </source>
</evidence>
<organism evidence="8 9">
    <name type="scientific">Desulfotalea psychrophila (strain LSv54 / DSM 12343)</name>
    <dbReference type="NCBI Taxonomy" id="177439"/>
    <lineage>
        <taxon>Bacteria</taxon>
        <taxon>Pseudomonadati</taxon>
        <taxon>Thermodesulfobacteriota</taxon>
        <taxon>Desulfobulbia</taxon>
        <taxon>Desulfobulbales</taxon>
        <taxon>Desulfocapsaceae</taxon>
        <taxon>Desulfotalea</taxon>
    </lineage>
</organism>
<evidence type="ECO:0000256" key="5">
    <source>
        <dbReference type="ARBA" id="ARBA00022898"/>
    </source>
</evidence>
<dbReference type="PANTHER" id="PTHR43488:SF2">
    <property type="entry name" value="GLUTAMATE-PYRUVATE AMINOTRANSFERASE ALAA"/>
    <property type="match status" value="1"/>
</dbReference>
<dbReference type="EMBL" id="CR522870">
    <property type="protein sequence ID" value="CAG36176.1"/>
    <property type="molecule type" value="Genomic_DNA"/>
</dbReference>
<evidence type="ECO:0000256" key="3">
    <source>
        <dbReference type="ARBA" id="ARBA00022576"/>
    </source>
</evidence>
<feature type="domain" description="Aminotransferase class I/classII large" evidence="7">
    <location>
        <begin position="58"/>
        <end position="423"/>
    </location>
</feature>
<dbReference type="Gene3D" id="3.90.1150.10">
    <property type="entry name" value="Aspartate Aminotransferase, domain 1"/>
    <property type="match status" value="1"/>
</dbReference>
<reference evidence="9" key="1">
    <citation type="journal article" date="2004" name="Environ. Microbiol.">
        <title>The genome of Desulfotalea psychrophila, a sulfate-reducing bacterium from permanently cold Arctic sediments.</title>
        <authorList>
            <person name="Rabus R."/>
            <person name="Ruepp A."/>
            <person name="Frickey T."/>
            <person name="Rattei T."/>
            <person name="Fartmann B."/>
            <person name="Stark M."/>
            <person name="Bauer M."/>
            <person name="Zibat A."/>
            <person name="Lombardot T."/>
            <person name="Becker I."/>
            <person name="Amann J."/>
            <person name="Gellner K."/>
            <person name="Teeling H."/>
            <person name="Leuschner W.D."/>
            <person name="Gloeckner F.-O."/>
            <person name="Lupas A.N."/>
            <person name="Amann R."/>
            <person name="Klenk H.-P."/>
        </authorList>
    </citation>
    <scope>NUCLEOTIDE SEQUENCE [LARGE SCALE GENOMIC DNA]</scope>
    <source>
        <strain evidence="9">DSM 12343 / LSv54</strain>
    </source>
</reference>
<dbReference type="AlphaFoldDB" id="Q6AN98"/>
<dbReference type="Gene3D" id="3.40.640.10">
    <property type="entry name" value="Type I PLP-dependent aspartate aminotransferase-like (Major domain)"/>
    <property type="match status" value="1"/>
</dbReference>
<dbReference type="InterPro" id="IPR015421">
    <property type="entry name" value="PyrdxlP-dep_Trfase_major"/>
</dbReference>
<keyword evidence="5" id="KW-0663">Pyridoxal phosphate</keyword>
<dbReference type="Proteomes" id="UP000000602">
    <property type="component" value="Chromosome"/>
</dbReference>
<dbReference type="PANTHER" id="PTHR43488">
    <property type="entry name" value="GLUTAMATE-PYRUVATE AMINOTRANSFERASE ALAA"/>
    <property type="match status" value="1"/>
</dbReference>
<evidence type="ECO:0000256" key="2">
    <source>
        <dbReference type="ARBA" id="ARBA00007441"/>
    </source>
</evidence>
<dbReference type="InterPro" id="IPR015424">
    <property type="entry name" value="PyrdxlP-dep_Trfase"/>
</dbReference>
<keyword evidence="9" id="KW-1185">Reference proteome</keyword>
<dbReference type="EC" id="2.6.1.2" evidence="6"/>
<evidence type="ECO:0000256" key="6">
    <source>
        <dbReference type="ARBA" id="ARBA00026106"/>
    </source>
</evidence>
<evidence type="ECO:0000313" key="9">
    <source>
        <dbReference type="Proteomes" id="UP000000602"/>
    </source>
</evidence>
<dbReference type="Pfam" id="PF00155">
    <property type="entry name" value="Aminotran_1_2"/>
    <property type="match status" value="1"/>
</dbReference>
<gene>
    <name evidence="8" type="ordered locus">DP1447</name>
</gene>
<name>Q6AN98_DESPS</name>
<dbReference type="InterPro" id="IPR015422">
    <property type="entry name" value="PyrdxlP-dep_Trfase_small"/>
</dbReference>
<dbReference type="CDD" id="cd00609">
    <property type="entry name" value="AAT_like"/>
    <property type="match status" value="1"/>
</dbReference>
<comment type="similarity">
    <text evidence="2">Belongs to the class-I pyridoxal-phosphate-dependent aminotransferase family.</text>
</comment>
<dbReference type="InterPro" id="IPR004839">
    <property type="entry name" value="Aminotransferase_I/II_large"/>
</dbReference>
<comment type="cofactor">
    <cofactor evidence="1">
        <name>pyridoxal 5'-phosphate</name>
        <dbReference type="ChEBI" id="CHEBI:597326"/>
    </cofactor>
</comment>
<proteinExistence type="inferred from homology"/>
<dbReference type="KEGG" id="dps:DP1447"/>
<dbReference type="HOGENOM" id="CLU_017584_4_2_7"/>
<keyword evidence="3 8" id="KW-0032">Aminotransferase</keyword>
<dbReference type="NCBIfam" id="NF005334">
    <property type="entry name" value="PRK06855.1"/>
    <property type="match status" value="1"/>
</dbReference>
<dbReference type="eggNOG" id="COG0436">
    <property type="taxonomic scope" value="Bacteria"/>
</dbReference>
<sequence>MPLRKKQWGEDMRTDIVHIGAGELTYEIRNIVEVGQRLQRLGVEVNWENIGDPIAKGEEVPSWMKALVAEAVQDDASYGYSPTKGVLATRRFIAAETNKKGAVQISAEDIIFFNGLGDAISKIFGFLKRTARVLVPTPSYTTHSSAEAAHSGDKPLTYKLDPHNDWYPDIADIERRVKYNPMVAGILIINPDNPTGAVYPVEILRAIVDIARRYDLFLICDEVYQNIIYNGKKTASLAEVIGEVPGFAMRGASKEMPWPGARCGWIEVYNADRDPMFQRYIDSIFNAKMLEVCSTTLPQIVYPRVVTHAEYPGYLQSRIARYQRFSKIAYDCLKDIEGILVNQANGAFYMSVCFEDGVLNSGQSLAIARDEVRTMVEDLVFSADTALDKRFVYYLLGATGVCVVPLTSFASDINGFRVTLLERDEAEFIRIFTVIAAAIRTYLKS</sequence>
<dbReference type="GO" id="GO:0004021">
    <property type="term" value="F:L-alanine:2-oxoglutarate aminotransferase activity"/>
    <property type="evidence" value="ECO:0007669"/>
    <property type="project" value="UniProtKB-EC"/>
</dbReference>
<keyword evidence="4 8" id="KW-0808">Transferase</keyword>
<accession>Q6AN98</accession>
<evidence type="ECO:0000256" key="1">
    <source>
        <dbReference type="ARBA" id="ARBA00001933"/>
    </source>
</evidence>
<evidence type="ECO:0000313" key="8">
    <source>
        <dbReference type="EMBL" id="CAG36176.1"/>
    </source>
</evidence>